<dbReference type="PROSITE" id="PS50172">
    <property type="entry name" value="BRCT"/>
    <property type="match status" value="1"/>
</dbReference>
<keyword evidence="12" id="KW-0862">Zinc</keyword>
<evidence type="ECO:0000256" key="10">
    <source>
        <dbReference type="ARBA" id="ARBA00022741"/>
    </source>
</evidence>
<keyword evidence="9" id="KW-0479">Metal-binding</keyword>
<dbReference type="EMBL" id="CAMXCT030000001">
    <property type="protein sequence ID" value="CAL4759117.1"/>
    <property type="molecule type" value="Genomic_DNA"/>
</dbReference>
<dbReference type="Pfam" id="PF08245">
    <property type="entry name" value="Mur_ligase_M"/>
    <property type="match status" value="1"/>
</dbReference>
<dbReference type="NCBIfam" id="TIGR00575">
    <property type="entry name" value="dnlj"/>
    <property type="match status" value="1"/>
</dbReference>
<dbReference type="PROSITE" id="PS01056">
    <property type="entry name" value="DNA_LIGASE_N2"/>
    <property type="match status" value="1"/>
</dbReference>
<dbReference type="FunFam" id="2.40.50.140:FF:000012">
    <property type="entry name" value="DNA ligase"/>
    <property type="match status" value="1"/>
</dbReference>
<keyword evidence="15" id="KW-0520">NAD</keyword>
<dbReference type="Pfam" id="PF14520">
    <property type="entry name" value="HHH_5"/>
    <property type="match status" value="1"/>
</dbReference>
<dbReference type="EMBL" id="CAMXCT020000001">
    <property type="protein sequence ID" value="CAL1125180.1"/>
    <property type="molecule type" value="Genomic_DNA"/>
</dbReference>
<dbReference type="Pfam" id="PF12826">
    <property type="entry name" value="HHH_2"/>
    <property type="match status" value="1"/>
</dbReference>
<dbReference type="InterPro" id="IPR004150">
    <property type="entry name" value="NAD_DNA_ligase_OB"/>
</dbReference>
<dbReference type="FunFam" id="3.30.470.30:FF:000001">
    <property type="entry name" value="DNA ligase"/>
    <property type="match status" value="1"/>
</dbReference>
<sequence length="1237" mass="137016">MQWHGRRVTVMGLGRHGGAIGAVRFLAERGALVTVTDTVDEASLHDSLTQLKDLPQVRYELGGHDESTFCSTEILVVNPAVRPNNRWLQLAIEHGAKVTSEIEILLGEVDAHVVAVTGSNGKSTTAAMLEAILRVGGDRTWLGGNLGGSLLPQLECIGPEDWLVLELSSFQLHRLSSEIRPFDVSVVTSYSPNHLDWHPDVEHYIQAKQRIIELTAPNGAVVLNHEDYEVRTWNNLLQARRLISPATDSEIPELPLPGTHNRRNAHLAAAAARAIGVDEKCVNQGLSAFRGLPHRLERVAEIDGRVFINDSASTTPESTVAAIEACDAPVWLMAGGSDKGSDFHALANMISTGVKGVAFYGQVGPTLLRLCEALQPSCLRTNVAMLQEALAWCWQQSQRGDMIVLSPGCASGDQFNHYIHRGETFRVRSPVALPFQERKTLKSGVVPNSIGETVVKVKAYEQVESAPVEMEGAVDCTVRWLVGEPDGAPNFAMRQFEVAPGGHTPKHNHPYEHEVFVLEGDGVVLEGDTEHPLTAGDVVYVAPDEVHQFRNTGLHHSFLRAPHCDRSTMSRKKSPADEIRQLSDEIRRHDRKYYVDAAPEITDLQYDKLIERLKQLEAEHPELVTPDSPTQRIGDQPVSELQQVEHRVSMLSIDNTYSLEELRKYGDRVKKLLKDEQVEWVVELKIDGVAVSLLYEDGLLVRGATRGNGRVGDDITHNVRTLLDVPLRLVGDDIPPVLEVRGEIYMTNADLVSLNERRKEQGEEPYANTRNVTAGSIRLLDSRICAERRLRLFCHGIGYVEGIKSETHMDFLKELRSYGLPATPFVECFKDFDAAVNHCEALVERLHDLDFEVDGLVLKVNRFEQRERLGSTSKSPRWLVAYKFEKYEATTRLNDIQVQVGKTGAITPVAMLEPVELAGTIVSRASLHNADELDRKDVRVGDVVVVEKAGKIIPHIVRVEKHLREGELKPFPFPTKCPICDTKLVRDEGGVYIRCPNFACPAQVKERIRYFASRNAMDIEGLGDKLVDQLVTADLVQSYGDLYRLEVDQVAALERMGRKSSENLIEGIENSKSRGLARLLNALSIRHVGARVATVLADEFHDMDSLMKADVETLAEVNEIGSIIAQSVYDFLHSEANEKVIADLRELGLKMDEPRSEKPRSSTLDGKTLVVTGTLEKYTRDEIKALIEQHGGRAASSVSKSTDYVVAGEKAGSKLTKAQQLGITVLGEDEFQALIGG</sequence>
<dbReference type="CDD" id="cd02222">
    <property type="entry name" value="cupin_TM1459-like"/>
    <property type="match status" value="1"/>
</dbReference>
<dbReference type="Gene3D" id="6.20.10.30">
    <property type="match status" value="1"/>
</dbReference>
<dbReference type="InterPro" id="IPR003583">
    <property type="entry name" value="Hlx-hairpin-Hlx_DNA-bd_motif"/>
</dbReference>
<dbReference type="InterPro" id="IPR012340">
    <property type="entry name" value="NA-bd_OB-fold"/>
</dbReference>
<keyword evidence="8" id="KW-0235">DNA replication</keyword>
<dbReference type="FunFam" id="1.10.150.20:FF:000007">
    <property type="entry name" value="DNA ligase"/>
    <property type="match status" value="1"/>
</dbReference>
<dbReference type="SMART" id="SM00292">
    <property type="entry name" value="BRCT"/>
    <property type="match status" value="1"/>
</dbReference>
<evidence type="ECO:0000313" key="22">
    <source>
        <dbReference type="Proteomes" id="UP001152797"/>
    </source>
</evidence>
<keyword evidence="7 21" id="KW-0436">Ligase</keyword>
<feature type="domain" description="BRCT" evidence="18">
    <location>
        <begin position="1159"/>
        <end position="1237"/>
    </location>
</feature>
<dbReference type="CDD" id="cd00114">
    <property type="entry name" value="LIGANc"/>
    <property type="match status" value="1"/>
</dbReference>
<dbReference type="FunFam" id="3.40.50.10190:FF:000054">
    <property type="entry name" value="DNA ligase"/>
    <property type="match status" value="1"/>
</dbReference>
<dbReference type="InterPro" id="IPR036615">
    <property type="entry name" value="Mur_ligase_C_dom_sf"/>
</dbReference>
<dbReference type="Proteomes" id="UP001152797">
    <property type="component" value="Unassembled WGS sequence"/>
</dbReference>
<keyword evidence="13" id="KW-0067">ATP-binding</keyword>
<dbReference type="Pfam" id="PF03120">
    <property type="entry name" value="OB_DNA_ligase"/>
    <property type="match status" value="1"/>
</dbReference>
<dbReference type="SMART" id="SM00278">
    <property type="entry name" value="HhH1"/>
    <property type="match status" value="4"/>
</dbReference>
<dbReference type="InterPro" id="IPR014710">
    <property type="entry name" value="RmlC-like_jellyroll"/>
</dbReference>
<evidence type="ECO:0000313" key="21">
    <source>
        <dbReference type="EMBL" id="CAL4759117.1"/>
    </source>
</evidence>
<dbReference type="InterPro" id="IPR005762">
    <property type="entry name" value="MurD"/>
</dbReference>
<dbReference type="GO" id="GO:0006260">
    <property type="term" value="P:DNA replication"/>
    <property type="evidence" value="ECO:0007669"/>
    <property type="project" value="UniProtKB-KW"/>
</dbReference>
<dbReference type="PANTHER" id="PTHR43692">
    <property type="entry name" value="UDP-N-ACETYLMURAMOYLALANINE--D-GLUTAMATE LIGASE"/>
    <property type="match status" value="1"/>
</dbReference>
<comment type="caution">
    <text evidence="19">The sequence shown here is derived from an EMBL/GenBank/DDBJ whole genome shotgun (WGS) entry which is preliminary data.</text>
</comment>
<dbReference type="Gene3D" id="3.40.1190.10">
    <property type="entry name" value="Mur-like, catalytic domain"/>
    <property type="match status" value="1"/>
</dbReference>
<dbReference type="Pfam" id="PF00533">
    <property type="entry name" value="BRCT"/>
    <property type="match status" value="1"/>
</dbReference>
<dbReference type="SUPFAM" id="SSF51182">
    <property type="entry name" value="RmlC-like cupins"/>
    <property type="match status" value="1"/>
</dbReference>
<dbReference type="NCBIfam" id="NF005932">
    <property type="entry name" value="PRK07956.1"/>
    <property type="match status" value="1"/>
</dbReference>
<evidence type="ECO:0000256" key="15">
    <source>
        <dbReference type="ARBA" id="ARBA00023027"/>
    </source>
</evidence>
<gene>
    <name evidence="19" type="ORF">C1SCF055_LOCUS395</name>
</gene>
<dbReference type="EMBL" id="CAMXCT010000001">
    <property type="protein sequence ID" value="CAI3971805.1"/>
    <property type="molecule type" value="Genomic_DNA"/>
</dbReference>
<dbReference type="SMART" id="SM00532">
    <property type="entry name" value="LIGANc"/>
    <property type="match status" value="1"/>
</dbReference>
<dbReference type="InterPro" id="IPR033136">
    <property type="entry name" value="DNA_ligase_CS"/>
</dbReference>
<evidence type="ECO:0000256" key="3">
    <source>
        <dbReference type="ARBA" id="ARBA00004496"/>
    </source>
</evidence>
<dbReference type="SUPFAM" id="SSF52113">
    <property type="entry name" value="BRCT domain"/>
    <property type="match status" value="1"/>
</dbReference>
<comment type="subcellular location">
    <subcellularLocation>
        <location evidence="3">Cytoplasm</location>
    </subcellularLocation>
</comment>
<dbReference type="InterPro" id="IPR036420">
    <property type="entry name" value="BRCT_dom_sf"/>
</dbReference>
<dbReference type="Pfam" id="PF07883">
    <property type="entry name" value="Cupin_2"/>
    <property type="match status" value="1"/>
</dbReference>
<dbReference type="CDD" id="cd17748">
    <property type="entry name" value="BRCT_DNA_ligase_like"/>
    <property type="match status" value="1"/>
</dbReference>
<dbReference type="AlphaFoldDB" id="A0A9P1BFL1"/>
<dbReference type="InterPro" id="IPR001357">
    <property type="entry name" value="BRCT_dom"/>
</dbReference>
<dbReference type="SUPFAM" id="SSF50249">
    <property type="entry name" value="Nucleic acid-binding proteins"/>
    <property type="match status" value="1"/>
</dbReference>
<reference evidence="19" key="1">
    <citation type="submission" date="2022-10" db="EMBL/GenBank/DDBJ databases">
        <authorList>
            <person name="Chen Y."/>
            <person name="Dougan E. K."/>
            <person name="Chan C."/>
            <person name="Rhodes N."/>
            <person name="Thang M."/>
        </authorList>
    </citation>
    <scope>NUCLEOTIDE SEQUENCE</scope>
</reference>
<dbReference type="InterPro" id="IPR018239">
    <property type="entry name" value="DNA_ligase_AS"/>
</dbReference>
<dbReference type="PANTHER" id="PTHR43692:SF1">
    <property type="entry name" value="UDP-N-ACETYLMURAMOYLALANINE--D-GLUTAMATE LIGASE"/>
    <property type="match status" value="1"/>
</dbReference>
<dbReference type="SUPFAM" id="SSF56091">
    <property type="entry name" value="DNA ligase/mRNA capping enzyme, catalytic domain"/>
    <property type="match status" value="1"/>
</dbReference>
<keyword evidence="11" id="KW-0227">DNA damage</keyword>
<dbReference type="GO" id="GO:0005524">
    <property type="term" value="F:ATP binding"/>
    <property type="evidence" value="ECO:0007669"/>
    <property type="project" value="UniProtKB-KW"/>
</dbReference>
<comment type="function">
    <text evidence="2">DNA ligase that catalyzes the formation of phosphodiester linkages between 5'-phosphoryl and 3'-hydroxyl groups in double-stranded DNA using NAD as a coenzyme and as the energy source for the reaction. It is essential for DNA replication and repair of damaged DNA.</text>
</comment>
<dbReference type="GO" id="GO:0003677">
    <property type="term" value="F:DNA binding"/>
    <property type="evidence" value="ECO:0007669"/>
    <property type="project" value="InterPro"/>
</dbReference>
<evidence type="ECO:0000256" key="14">
    <source>
        <dbReference type="ARBA" id="ARBA00022842"/>
    </source>
</evidence>
<dbReference type="Pfam" id="PF03119">
    <property type="entry name" value="DNA_ligase_ZBD"/>
    <property type="match status" value="1"/>
</dbReference>
<evidence type="ECO:0000256" key="4">
    <source>
        <dbReference type="ARBA" id="ARBA00004752"/>
    </source>
</evidence>
<name>A0A9P1BFL1_9DINO</name>
<dbReference type="HAMAP" id="MF_00639">
    <property type="entry name" value="MurD"/>
    <property type="match status" value="1"/>
</dbReference>
<dbReference type="Gene3D" id="2.60.120.10">
    <property type="entry name" value="Jelly Rolls"/>
    <property type="match status" value="1"/>
</dbReference>
<dbReference type="InterPro" id="IPR041663">
    <property type="entry name" value="DisA/LigA_HHH"/>
</dbReference>
<evidence type="ECO:0000256" key="9">
    <source>
        <dbReference type="ARBA" id="ARBA00022723"/>
    </source>
</evidence>
<dbReference type="FunFam" id="1.10.150.20:FF:000006">
    <property type="entry name" value="DNA ligase"/>
    <property type="match status" value="1"/>
</dbReference>
<comment type="cofactor">
    <cofactor evidence="1">
        <name>Mg(2+)</name>
        <dbReference type="ChEBI" id="CHEBI:18420"/>
    </cofactor>
</comment>
<dbReference type="SUPFAM" id="SSF53623">
    <property type="entry name" value="MurD-like peptide ligases, catalytic domain"/>
    <property type="match status" value="1"/>
</dbReference>
<dbReference type="EC" id="6.5.1.2" evidence="5"/>
<dbReference type="OrthoDB" id="446168at2759"/>
<comment type="catalytic activity">
    <reaction evidence="17">
        <text>NAD(+) + (deoxyribonucleotide)n-3'-hydroxyl + 5'-phospho-(deoxyribonucleotide)m = (deoxyribonucleotide)n+m + AMP + beta-nicotinamide D-nucleotide.</text>
        <dbReference type="EC" id="6.5.1.2"/>
    </reaction>
</comment>
<keyword evidence="6" id="KW-0963">Cytoplasm</keyword>
<dbReference type="GO" id="GO:0008360">
    <property type="term" value="P:regulation of cell shape"/>
    <property type="evidence" value="ECO:0007669"/>
    <property type="project" value="InterPro"/>
</dbReference>
<dbReference type="HAMAP" id="MF_01588">
    <property type="entry name" value="DNA_ligase_A"/>
    <property type="match status" value="1"/>
</dbReference>
<organism evidence="19">
    <name type="scientific">Cladocopium goreaui</name>
    <dbReference type="NCBI Taxonomy" id="2562237"/>
    <lineage>
        <taxon>Eukaryota</taxon>
        <taxon>Sar</taxon>
        <taxon>Alveolata</taxon>
        <taxon>Dinophyceae</taxon>
        <taxon>Suessiales</taxon>
        <taxon>Symbiodiniaceae</taxon>
        <taxon>Cladocopium</taxon>
    </lineage>
</organism>
<dbReference type="Gene3D" id="2.40.50.140">
    <property type="entry name" value="Nucleic acid-binding proteins"/>
    <property type="match status" value="1"/>
</dbReference>
<dbReference type="Pfam" id="PF01653">
    <property type="entry name" value="DNA_ligase_aden"/>
    <property type="match status" value="1"/>
</dbReference>
<dbReference type="GO" id="GO:0046872">
    <property type="term" value="F:metal ion binding"/>
    <property type="evidence" value="ECO:0007669"/>
    <property type="project" value="UniProtKB-KW"/>
</dbReference>
<evidence type="ECO:0000256" key="17">
    <source>
        <dbReference type="ARBA" id="ARBA00034005"/>
    </source>
</evidence>
<dbReference type="Gene3D" id="3.30.470.30">
    <property type="entry name" value="DNA ligase/mRNA capping enzyme"/>
    <property type="match status" value="1"/>
</dbReference>
<evidence type="ECO:0000256" key="12">
    <source>
        <dbReference type="ARBA" id="ARBA00022833"/>
    </source>
</evidence>
<evidence type="ECO:0000256" key="1">
    <source>
        <dbReference type="ARBA" id="ARBA00001946"/>
    </source>
</evidence>
<dbReference type="InterPro" id="IPR013839">
    <property type="entry name" value="DNAligase_adenylation"/>
</dbReference>
<evidence type="ECO:0000259" key="18">
    <source>
        <dbReference type="PROSITE" id="PS50172"/>
    </source>
</evidence>
<evidence type="ECO:0000313" key="20">
    <source>
        <dbReference type="EMBL" id="CAL1125180.1"/>
    </source>
</evidence>
<dbReference type="InterPro" id="IPR011051">
    <property type="entry name" value="RmlC_Cupin_sf"/>
</dbReference>
<dbReference type="Gene3D" id="3.40.50.720">
    <property type="entry name" value="NAD(P)-binding Rossmann-like Domain"/>
    <property type="match status" value="1"/>
</dbReference>
<reference evidence="20" key="2">
    <citation type="submission" date="2024-04" db="EMBL/GenBank/DDBJ databases">
        <authorList>
            <person name="Chen Y."/>
            <person name="Shah S."/>
            <person name="Dougan E. K."/>
            <person name="Thang M."/>
            <person name="Chan C."/>
        </authorList>
    </citation>
    <scope>NUCLEOTIDE SEQUENCE [LARGE SCALE GENOMIC DNA]</scope>
</reference>
<dbReference type="SUPFAM" id="SSF47781">
    <property type="entry name" value="RuvA domain 2-like"/>
    <property type="match status" value="1"/>
</dbReference>
<dbReference type="Gene3D" id="1.10.150.20">
    <property type="entry name" value="5' to 3' exonuclease, C-terminal subdomain"/>
    <property type="match status" value="2"/>
</dbReference>
<evidence type="ECO:0000313" key="19">
    <source>
        <dbReference type="EMBL" id="CAI3971805.1"/>
    </source>
</evidence>
<evidence type="ECO:0000256" key="6">
    <source>
        <dbReference type="ARBA" id="ARBA00022490"/>
    </source>
</evidence>
<dbReference type="InterPro" id="IPR001679">
    <property type="entry name" value="DNA_ligase"/>
</dbReference>
<dbReference type="GO" id="GO:0003911">
    <property type="term" value="F:DNA ligase (NAD+) activity"/>
    <property type="evidence" value="ECO:0007669"/>
    <property type="project" value="UniProtKB-EC"/>
</dbReference>
<dbReference type="NCBIfam" id="TIGR01087">
    <property type="entry name" value="murD"/>
    <property type="match status" value="1"/>
</dbReference>
<keyword evidence="16" id="KW-0234">DNA repair</keyword>
<dbReference type="SUPFAM" id="SSF51984">
    <property type="entry name" value="MurCD N-terminal domain"/>
    <property type="match status" value="1"/>
</dbReference>
<evidence type="ECO:0000256" key="7">
    <source>
        <dbReference type="ARBA" id="ARBA00022598"/>
    </source>
</evidence>
<dbReference type="Pfam" id="PF02875">
    <property type="entry name" value="Mur_ligase_C"/>
    <property type="match status" value="1"/>
</dbReference>
<dbReference type="Pfam" id="PF21799">
    <property type="entry name" value="MurD-like_N"/>
    <property type="match status" value="1"/>
</dbReference>
<evidence type="ECO:0000256" key="11">
    <source>
        <dbReference type="ARBA" id="ARBA00022763"/>
    </source>
</evidence>
<evidence type="ECO:0000256" key="5">
    <source>
        <dbReference type="ARBA" id="ARBA00012722"/>
    </source>
</evidence>
<dbReference type="Gene3D" id="3.40.50.10190">
    <property type="entry name" value="BRCT domain"/>
    <property type="match status" value="1"/>
</dbReference>
<evidence type="ECO:0000256" key="2">
    <source>
        <dbReference type="ARBA" id="ARBA00004067"/>
    </source>
</evidence>
<keyword evidence="14" id="KW-0460">Magnesium</keyword>
<evidence type="ECO:0000256" key="8">
    <source>
        <dbReference type="ARBA" id="ARBA00022705"/>
    </source>
</evidence>
<proteinExistence type="inferred from homology"/>
<dbReference type="GO" id="GO:0006281">
    <property type="term" value="P:DNA repair"/>
    <property type="evidence" value="ECO:0007669"/>
    <property type="project" value="UniProtKB-KW"/>
</dbReference>
<dbReference type="InterPro" id="IPR036565">
    <property type="entry name" value="Mur-like_cat_sf"/>
</dbReference>
<evidence type="ECO:0000256" key="13">
    <source>
        <dbReference type="ARBA" id="ARBA00022840"/>
    </source>
</evidence>
<keyword evidence="10" id="KW-0547">Nucleotide-binding</keyword>
<dbReference type="SUPFAM" id="SSF53244">
    <property type="entry name" value="MurD-like peptide ligases, peptide-binding domain"/>
    <property type="match status" value="1"/>
</dbReference>
<keyword evidence="22" id="KW-1185">Reference proteome</keyword>
<evidence type="ECO:0000256" key="16">
    <source>
        <dbReference type="ARBA" id="ARBA00023204"/>
    </source>
</evidence>
<dbReference type="InterPro" id="IPR013840">
    <property type="entry name" value="DNAligase_N"/>
</dbReference>
<dbReference type="Gene3D" id="1.10.287.610">
    <property type="entry name" value="Helix hairpin bin"/>
    <property type="match status" value="1"/>
</dbReference>
<dbReference type="InterPro" id="IPR010994">
    <property type="entry name" value="RuvA_2-like"/>
</dbReference>
<dbReference type="InterPro" id="IPR004101">
    <property type="entry name" value="Mur_ligase_C"/>
</dbReference>
<dbReference type="InterPro" id="IPR013221">
    <property type="entry name" value="Mur_ligase_cen"/>
</dbReference>
<dbReference type="GO" id="GO:0008764">
    <property type="term" value="F:UDP-N-acetylmuramoylalanine-D-glutamate ligase activity"/>
    <property type="evidence" value="ECO:0007669"/>
    <property type="project" value="UniProtKB-EC"/>
</dbReference>
<protein>
    <recommendedName>
        <fullName evidence="5">DNA ligase (NAD(+))</fullName>
        <ecNumber evidence="5">6.5.1.2</ecNumber>
    </recommendedName>
</protein>
<dbReference type="GO" id="GO:0005737">
    <property type="term" value="C:cytoplasm"/>
    <property type="evidence" value="ECO:0007669"/>
    <property type="project" value="UniProtKB-SubCell"/>
</dbReference>
<comment type="pathway">
    <text evidence="4">Cell wall biogenesis; peptidoglycan biosynthesis.</text>
</comment>
<dbReference type="GO" id="GO:0051301">
    <property type="term" value="P:cell division"/>
    <property type="evidence" value="ECO:0007669"/>
    <property type="project" value="InterPro"/>
</dbReference>
<dbReference type="InterPro" id="IPR013096">
    <property type="entry name" value="Cupin_2"/>
</dbReference>
<dbReference type="Gene3D" id="3.90.190.20">
    <property type="entry name" value="Mur ligase, C-terminal domain"/>
    <property type="match status" value="1"/>
</dbReference>
<dbReference type="PROSITE" id="PS01055">
    <property type="entry name" value="DNA_LIGASE_N1"/>
    <property type="match status" value="1"/>
</dbReference>
<dbReference type="InterPro" id="IPR004149">
    <property type="entry name" value="Znf_DNAligase_C4"/>
</dbReference>
<accession>A0A9P1BFL1</accession>